<reference evidence="1" key="1">
    <citation type="submission" date="2023-08" db="EMBL/GenBank/DDBJ databases">
        <authorList>
            <person name="Alioto T."/>
            <person name="Alioto T."/>
            <person name="Gomez Garrido J."/>
        </authorList>
    </citation>
    <scope>NUCLEOTIDE SEQUENCE</scope>
</reference>
<evidence type="ECO:0000313" key="2">
    <source>
        <dbReference type="Proteomes" id="UP001162480"/>
    </source>
</evidence>
<dbReference type="PANTHER" id="PTHR45913">
    <property type="entry name" value="EPM2A-INTERACTING PROTEIN 1"/>
    <property type="match status" value="1"/>
</dbReference>
<dbReference type="AlphaFoldDB" id="A0AA36AY15"/>
<dbReference type="EMBL" id="OX597819">
    <property type="protein sequence ID" value="CAI9724381.1"/>
    <property type="molecule type" value="Genomic_DNA"/>
</dbReference>
<accession>A0AA36AY15</accession>
<dbReference type="Proteomes" id="UP001162480">
    <property type="component" value="Chromosome 6"/>
</dbReference>
<organism evidence="1 2">
    <name type="scientific">Octopus vulgaris</name>
    <name type="common">Common octopus</name>
    <dbReference type="NCBI Taxonomy" id="6645"/>
    <lineage>
        <taxon>Eukaryota</taxon>
        <taxon>Metazoa</taxon>
        <taxon>Spiralia</taxon>
        <taxon>Lophotrochozoa</taxon>
        <taxon>Mollusca</taxon>
        <taxon>Cephalopoda</taxon>
        <taxon>Coleoidea</taxon>
        <taxon>Octopodiformes</taxon>
        <taxon>Octopoda</taxon>
        <taxon>Incirrata</taxon>
        <taxon>Octopodidae</taxon>
        <taxon>Octopus</taxon>
    </lineage>
</organism>
<keyword evidence="2" id="KW-1185">Reference proteome</keyword>
<protein>
    <submittedName>
        <fullName evidence="1">Uncharacterized protein</fullName>
    </submittedName>
</protein>
<dbReference type="PANTHER" id="PTHR45913:SF5">
    <property type="entry name" value="GENERAL TRANSCRIPTION FACTOR II-I REPEAT DOMAIN-CONTAINING PROTEIN 2A-LIKE PROTEIN"/>
    <property type="match status" value="1"/>
</dbReference>
<gene>
    <name evidence="1" type="ORF">OCTVUL_1B013504</name>
</gene>
<sequence length="147" mass="17619">MNFIRNHGLNHRQFLTFLEELDSNFCDLPYYTGVRWLSCGKVLFRFYKLRREIDLFLIRKNRADSQLSEPSWLSKLSFLVDVTSHTNELNFKLQGKNNLVYDLYRINTAFRGKLSFFEAQLEGENFSHFQCFQEFCTKNVEHVNLEQ</sequence>
<proteinExistence type="predicted"/>
<name>A0AA36AY15_OCTVU</name>
<evidence type="ECO:0000313" key="1">
    <source>
        <dbReference type="EMBL" id="CAI9724381.1"/>
    </source>
</evidence>